<dbReference type="InterPro" id="IPR006195">
    <property type="entry name" value="aa-tRNA-synth_II"/>
</dbReference>
<dbReference type="InterPro" id="IPR004522">
    <property type="entry name" value="Asn-tRNA-ligase"/>
</dbReference>
<keyword evidence="5" id="KW-0067">ATP-binding</keyword>
<evidence type="ECO:0000256" key="1">
    <source>
        <dbReference type="ARBA" id="ARBA00008226"/>
    </source>
</evidence>
<dbReference type="Gene3D" id="2.40.50.140">
    <property type="entry name" value="Nucleic acid-binding proteins"/>
    <property type="match status" value="1"/>
</dbReference>
<dbReference type="SUPFAM" id="SSF55681">
    <property type="entry name" value="Class II aaRS and biotin synthetases"/>
    <property type="match status" value="1"/>
</dbReference>
<dbReference type="GO" id="GO:0005739">
    <property type="term" value="C:mitochondrion"/>
    <property type="evidence" value="ECO:0007669"/>
    <property type="project" value="TreeGrafter"/>
</dbReference>
<dbReference type="AlphaFoldDB" id="A0A0D7AC78"/>
<dbReference type="NCBIfam" id="NF003037">
    <property type="entry name" value="PRK03932.1"/>
    <property type="match status" value="1"/>
</dbReference>
<evidence type="ECO:0000313" key="10">
    <source>
        <dbReference type="Proteomes" id="UP000054144"/>
    </source>
</evidence>
<gene>
    <name evidence="9" type="ORF">FISHEDRAFT_45165</name>
</gene>
<dbReference type="GO" id="GO:0006421">
    <property type="term" value="P:asparaginyl-tRNA aminoacylation"/>
    <property type="evidence" value="ECO:0007669"/>
    <property type="project" value="InterPro"/>
</dbReference>
<sequence>MLPSSIKKLLTSETAGSDNRVSVSGWVKSIRCQKSVSFAMISDGSTSNSLQAGFQLSLHLNTSCVVSSLTNGACVRLEGKLVDSPGVGQDKELRVEELQVLGACPPETYPIQKKELSLEYLRNNVHFRARTERIAAMLRLRDKLMQGIHSYFKSQEFVYIHTPILTANDTEGAGETFRIAPTKETYSDALSEFFSLPAHLTVSSQLHLEAFQTAMSRVYTLNPTFRAERSHTNRHLAEFWMLEAEWGLSAPANDGGDLQELCDVVEDLVRHTIAHAMADATCTSDIQLLNGPATSRVDALRSVSDALARWPRMTYTEAVGVLQARHAQRSFAIPPQLGASLASEHERYLAEEVIQGPVFITEYPQVVKAWYMRSIDPSREMPLVACFDLLVPHMGELAGGSVREDRYNVLKANMERYGLVSGQRNSTEETGASPGGPYDWYLSLRKHGSAPHGGFGIGFERFVGWVGGIEHVKECIPVPRTAGRIDL</sequence>
<comment type="similarity">
    <text evidence="1">Belongs to the class-II aminoacyl-tRNA synthetase family.</text>
</comment>
<accession>A0A0D7AC78</accession>
<dbReference type="GO" id="GO:0004816">
    <property type="term" value="F:asparagine-tRNA ligase activity"/>
    <property type="evidence" value="ECO:0007669"/>
    <property type="project" value="UniProtKB-EC"/>
</dbReference>
<keyword evidence="10" id="KW-1185">Reference proteome</keyword>
<evidence type="ECO:0000256" key="5">
    <source>
        <dbReference type="ARBA" id="ARBA00022840"/>
    </source>
</evidence>
<evidence type="ECO:0000256" key="7">
    <source>
        <dbReference type="ARBA" id="ARBA00023146"/>
    </source>
</evidence>
<dbReference type="EC" id="6.1.1.22" evidence="2"/>
<dbReference type="Proteomes" id="UP000054144">
    <property type="component" value="Unassembled WGS sequence"/>
</dbReference>
<dbReference type="PANTHER" id="PTHR22594:SF34">
    <property type="entry name" value="ASPARAGINE--TRNA LIGASE, MITOCHONDRIAL-RELATED"/>
    <property type="match status" value="1"/>
</dbReference>
<evidence type="ECO:0000256" key="2">
    <source>
        <dbReference type="ARBA" id="ARBA00012816"/>
    </source>
</evidence>
<reference evidence="9 10" key="1">
    <citation type="journal article" date="2015" name="Fungal Genet. Biol.">
        <title>Evolution of novel wood decay mechanisms in Agaricales revealed by the genome sequences of Fistulina hepatica and Cylindrobasidium torrendii.</title>
        <authorList>
            <person name="Floudas D."/>
            <person name="Held B.W."/>
            <person name="Riley R."/>
            <person name="Nagy L.G."/>
            <person name="Koehler G."/>
            <person name="Ransdell A.S."/>
            <person name="Younus H."/>
            <person name="Chow J."/>
            <person name="Chiniquy J."/>
            <person name="Lipzen A."/>
            <person name="Tritt A."/>
            <person name="Sun H."/>
            <person name="Haridas S."/>
            <person name="LaButti K."/>
            <person name="Ohm R.A."/>
            <person name="Kues U."/>
            <person name="Blanchette R.A."/>
            <person name="Grigoriev I.V."/>
            <person name="Minto R.E."/>
            <person name="Hibbett D.S."/>
        </authorList>
    </citation>
    <scope>NUCLEOTIDE SEQUENCE [LARGE SCALE GENOMIC DNA]</scope>
    <source>
        <strain evidence="9 10">ATCC 64428</strain>
    </source>
</reference>
<keyword evidence="4" id="KW-0547">Nucleotide-binding</keyword>
<protein>
    <recommendedName>
        <fullName evidence="2">asparagine--tRNA ligase</fullName>
        <ecNumber evidence="2">6.1.1.22</ecNumber>
    </recommendedName>
</protein>
<dbReference type="OrthoDB" id="1931232at2759"/>
<name>A0A0D7AC78_9AGAR</name>
<keyword evidence="7 9" id="KW-0030">Aminoacyl-tRNA synthetase</keyword>
<proteinExistence type="inferred from homology"/>
<feature type="domain" description="Aminoacyl-transfer RNA synthetases class-II family profile" evidence="8">
    <location>
        <begin position="138"/>
        <end position="477"/>
    </location>
</feature>
<dbReference type="PRINTS" id="PR01042">
    <property type="entry name" value="TRNASYNTHASP"/>
</dbReference>
<dbReference type="InterPro" id="IPR004365">
    <property type="entry name" value="NA-bd_OB_tRNA"/>
</dbReference>
<dbReference type="Gene3D" id="3.30.930.10">
    <property type="entry name" value="Bira Bifunctional Protein, Domain 2"/>
    <property type="match status" value="1"/>
</dbReference>
<dbReference type="Pfam" id="PF00152">
    <property type="entry name" value="tRNA-synt_2"/>
    <property type="match status" value="1"/>
</dbReference>
<dbReference type="SUPFAM" id="SSF50249">
    <property type="entry name" value="Nucleic acid-binding proteins"/>
    <property type="match status" value="1"/>
</dbReference>
<dbReference type="GO" id="GO:0005524">
    <property type="term" value="F:ATP binding"/>
    <property type="evidence" value="ECO:0007669"/>
    <property type="project" value="UniProtKB-KW"/>
</dbReference>
<keyword evidence="6" id="KW-0648">Protein biosynthesis</keyword>
<dbReference type="PANTHER" id="PTHR22594">
    <property type="entry name" value="ASPARTYL/LYSYL-TRNA SYNTHETASE"/>
    <property type="match status" value="1"/>
</dbReference>
<dbReference type="InterPro" id="IPR045864">
    <property type="entry name" value="aa-tRNA-synth_II/BPL/LPL"/>
</dbReference>
<evidence type="ECO:0000256" key="6">
    <source>
        <dbReference type="ARBA" id="ARBA00022917"/>
    </source>
</evidence>
<evidence type="ECO:0000256" key="4">
    <source>
        <dbReference type="ARBA" id="ARBA00022741"/>
    </source>
</evidence>
<dbReference type="InterPro" id="IPR002312">
    <property type="entry name" value="Asp/Asn-tRNA-synth_IIb"/>
</dbReference>
<dbReference type="Pfam" id="PF01336">
    <property type="entry name" value="tRNA_anti-codon"/>
    <property type="match status" value="1"/>
</dbReference>
<dbReference type="PROSITE" id="PS50862">
    <property type="entry name" value="AA_TRNA_LIGASE_II"/>
    <property type="match status" value="1"/>
</dbReference>
<dbReference type="InterPro" id="IPR004364">
    <property type="entry name" value="Aa-tRNA-synt_II"/>
</dbReference>
<evidence type="ECO:0000313" key="9">
    <source>
        <dbReference type="EMBL" id="KIY47536.1"/>
    </source>
</evidence>
<dbReference type="CDD" id="cd04318">
    <property type="entry name" value="EcAsnRS_like_N"/>
    <property type="match status" value="1"/>
</dbReference>
<evidence type="ECO:0000256" key="3">
    <source>
        <dbReference type="ARBA" id="ARBA00022598"/>
    </source>
</evidence>
<dbReference type="InterPro" id="IPR012340">
    <property type="entry name" value="NA-bd_OB-fold"/>
</dbReference>
<organism evidence="9 10">
    <name type="scientific">Fistulina hepatica ATCC 64428</name>
    <dbReference type="NCBI Taxonomy" id="1128425"/>
    <lineage>
        <taxon>Eukaryota</taxon>
        <taxon>Fungi</taxon>
        <taxon>Dikarya</taxon>
        <taxon>Basidiomycota</taxon>
        <taxon>Agaricomycotina</taxon>
        <taxon>Agaricomycetes</taxon>
        <taxon>Agaricomycetidae</taxon>
        <taxon>Agaricales</taxon>
        <taxon>Fistulinaceae</taxon>
        <taxon>Fistulina</taxon>
    </lineage>
</organism>
<dbReference type="GO" id="GO:0003676">
    <property type="term" value="F:nucleic acid binding"/>
    <property type="evidence" value="ECO:0007669"/>
    <property type="project" value="InterPro"/>
</dbReference>
<keyword evidence="3" id="KW-0436">Ligase</keyword>
<evidence type="ECO:0000259" key="8">
    <source>
        <dbReference type="PROSITE" id="PS50862"/>
    </source>
</evidence>
<dbReference type="NCBIfam" id="TIGR00457">
    <property type="entry name" value="asnS"/>
    <property type="match status" value="1"/>
</dbReference>
<dbReference type="EMBL" id="KN881933">
    <property type="protein sequence ID" value="KIY47536.1"/>
    <property type="molecule type" value="Genomic_DNA"/>
</dbReference>